<sequence>MSSSHNTQGGNGSSNVNDSQYVSAFSESTFLPQEKLFYYRPNNDFQIYLVYCKEITLNELTVELLNNYFYSSYNYLYSNKIFVFYFKHPYDLKIYHVACEMISHSTIVQHLNSNVCGLELSQSDQQQQQPLEFTNDHKYNLEFHLRRSLEDYLAPNMNLE</sequence>
<organism evidence="1 2">
    <name type="scientific">Funneliformis geosporum</name>
    <dbReference type="NCBI Taxonomy" id="1117311"/>
    <lineage>
        <taxon>Eukaryota</taxon>
        <taxon>Fungi</taxon>
        <taxon>Fungi incertae sedis</taxon>
        <taxon>Mucoromycota</taxon>
        <taxon>Glomeromycotina</taxon>
        <taxon>Glomeromycetes</taxon>
        <taxon>Glomerales</taxon>
        <taxon>Glomeraceae</taxon>
        <taxon>Funneliformis</taxon>
    </lineage>
</organism>
<evidence type="ECO:0000313" key="2">
    <source>
        <dbReference type="Proteomes" id="UP001153678"/>
    </source>
</evidence>
<reference evidence="1" key="1">
    <citation type="submission" date="2022-08" db="EMBL/GenBank/DDBJ databases">
        <authorList>
            <person name="Kallberg Y."/>
            <person name="Tangrot J."/>
            <person name="Rosling A."/>
        </authorList>
    </citation>
    <scope>NUCLEOTIDE SEQUENCE</scope>
    <source>
        <strain evidence="1">Wild A</strain>
    </source>
</reference>
<evidence type="ECO:0000313" key="1">
    <source>
        <dbReference type="EMBL" id="CAI2170385.1"/>
    </source>
</evidence>
<gene>
    <name evidence="1" type="ORF">FWILDA_LOCUS4554</name>
</gene>
<accession>A0A9W4SIM9</accession>
<dbReference type="EMBL" id="CAMKVN010000694">
    <property type="protein sequence ID" value="CAI2170385.1"/>
    <property type="molecule type" value="Genomic_DNA"/>
</dbReference>
<name>A0A9W4SIM9_9GLOM</name>
<dbReference type="AlphaFoldDB" id="A0A9W4SIM9"/>
<keyword evidence="2" id="KW-1185">Reference proteome</keyword>
<comment type="caution">
    <text evidence="1">The sequence shown here is derived from an EMBL/GenBank/DDBJ whole genome shotgun (WGS) entry which is preliminary data.</text>
</comment>
<dbReference type="Proteomes" id="UP001153678">
    <property type="component" value="Unassembled WGS sequence"/>
</dbReference>
<proteinExistence type="predicted"/>
<protein>
    <submittedName>
        <fullName evidence="1">3318_t:CDS:1</fullName>
    </submittedName>
</protein>